<accession>A0A0P7B274</accession>
<keyword evidence="4" id="KW-1185">Reference proteome</keyword>
<dbReference type="PANTHER" id="PTHR35896:SF3">
    <property type="entry name" value="MAJOR FACILITATOR SUPERFAMILY TRANSPORTER"/>
    <property type="match status" value="1"/>
</dbReference>
<dbReference type="OrthoDB" id="3501153at2759"/>
<feature type="compositionally biased region" description="Basic and acidic residues" evidence="1">
    <location>
        <begin position="21"/>
        <end position="30"/>
    </location>
</feature>
<dbReference type="STRING" id="78410.A0A0P7B274"/>
<gene>
    <name evidence="3" type="ORF">AK830_g5981</name>
</gene>
<feature type="transmembrane region" description="Helical" evidence="2">
    <location>
        <begin position="40"/>
        <end position="61"/>
    </location>
</feature>
<protein>
    <submittedName>
        <fullName evidence="3">Uncharacterized protein</fullName>
    </submittedName>
</protein>
<keyword evidence="2" id="KW-1133">Transmembrane helix</keyword>
<dbReference type="EMBL" id="LKCW01000081">
    <property type="protein sequence ID" value="KPM40535.1"/>
    <property type="molecule type" value="Genomic_DNA"/>
</dbReference>
<organism evidence="3 4">
    <name type="scientific">Neonectria ditissima</name>
    <dbReference type="NCBI Taxonomy" id="78410"/>
    <lineage>
        <taxon>Eukaryota</taxon>
        <taxon>Fungi</taxon>
        <taxon>Dikarya</taxon>
        <taxon>Ascomycota</taxon>
        <taxon>Pezizomycotina</taxon>
        <taxon>Sordariomycetes</taxon>
        <taxon>Hypocreomycetidae</taxon>
        <taxon>Hypocreales</taxon>
        <taxon>Nectriaceae</taxon>
        <taxon>Neonectria</taxon>
    </lineage>
</organism>
<evidence type="ECO:0000256" key="1">
    <source>
        <dbReference type="SAM" id="MobiDB-lite"/>
    </source>
</evidence>
<evidence type="ECO:0000313" key="3">
    <source>
        <dbReference type="EMBL" id="KPM40535.1"/>
    </source>
</evidence>
<dbReference type="AlphaFoldDB" id="A0A0P7B274"/>
<dbReference type="PANTHER" id="PTHR35896">
    <property type="entry name" value="IG-LIKE DOMAIN-CONTAINING PROTEIN"/>
    <property type="match status" value="1"/>
</dbReference>
<feature type="region of interest" description="Disordered" evidence="1">
    <location>
        <begin position="1"/>
        <end position="30"/>
    </location>
</feature>
<dbReference type="InterPro" id="IPR053008">
    <property type="entry name" value="Phomopsin_biosynth_assoc"/>
</dbReference>
<evidence type="ECO:0000256" key="2">
    <source>
        <dbReference type="SAM" id="Phobius"/>
    </source>
</evidence>
<reference evidence="3 4" key="1">
    <citation type="submission" date="2015-09" db="EMBL/GenBank/DDBJ databases">
        <title>Draft genome of a European isolate of the apple canker pathogen Neonectria ditissima.</title>
        <authorList>
            <person name="Gomez-Cortecero A."/>
            <person name="Harrison R.J."/>
            <person name="Armitage A.D."/>
        </authorList>
    </citation>
    <scope>NUCLEOTIDE SEQUENCE [LARGE SCALE GENOMIC DNA]</scope>
    <source>
        <strain evidence="3 4">R09/05</strain>
    </source>
</reference>
<evidence type="ECO:0000313" key="4">
    <source>
        <dbReference type="Proteomes" id="UP000050424"/>
    </source>
</evidence>
<keyword evidence="2" id="KW-0472">Membrane</keyword>
<proteinExistence type="predicted"/>
<sequence length="229" mass="25543">MMLSQLYTRLDQSEEDVPTSPEHEHNEESRTKSCGHVRTCIYIFLGILATSLFALFGFVGYRTAASPSTTYNSSVPATRLHCGNSSTDAQALGCIFDLLTNTWMPKYCSDSSTDTEFREWVLDPQRQLGAWAYFYDEKAQHRVSSEEELSKLIGKHVFTTTENHLAHCTLLARRMHRLITGEITAVAHNTFAHTIHCTSAILESLGTGKMLDEPQIGSTFDVGLVSCLV</sequence>
<name>A0A0P7B274_9HYPO</name>
<dbReference type="Proteomes" id="UP000050424">
    <property type="component" value="Unassembled WGS sequence"/>
</dbReference>
<comment type="caution">
    <text evidence="3">The sequence shown here is derived from an EMBL/GenBank/DDBJ whole genome shotgun (WGS) entry which is preliminary data.</text>
</comment>
<keyword evidence="2" id="KW-0812">Transmembrane</keyword>